<dbReference type="RefSeq" id="WP_110667710.1">
    <property type="nucleotide sequence ID" value="NZ_PYBW01000029.1"/>
</dbReference>
<dbReference type="InterPro" id="IPR001647">
    <property type="entry name" value="HTH_TetR"/>
</dbReference>
<evidence type="ECO:0000313" key="7">
    <source>
        <dbReference type="Proteomes" id="UP000248039"/>
    </source>
</evidence>
<keyword evidence="7" id="KW-1185">Reference proteome</keyword>
<keyword evidence="2 4" id="KW-0238">DNA-binding</keyword>
<dbReference type="PANTHER" id="PTHR30055:SF238">
    <property type="entry name" value="MYCOFACTOCIN BIOSYNTHESIS TRANSCRIPTIONAL REGULATOR MFTR-RELATED"/>
    <property type="match status" value="1"/>
</dbReference>
<dbReference type="GO" id="GO:0003700">
    <property type="term" value="F:DNA-binding transcription factor activity"/>
    <property type="evidence" value="ECO:0007669"/>
    <property type="project" value="TreeGrafter"/>
</dbReference>
<dbReference type="Gene3D" id="1.10.357.10">
    <property type="entry name" value="Tetracycline Repressor, domain 2"/>
    <property type="match status" value="1"/>
</dbReference>
<dbReference type="InterPro" id="IPR050109">
    <property type="entry name" value="HTH-type_TetR-like_transc_reg"/>
</dbReference>
<evidence type="ECO:0000256" key="2">
    <source>
        <dbReference type="ARBA" id="ARBA00023125"/>
    </source>
</evidence>
<keyword evidence="3" id="KW-0804">Transcription</keyword>
<dbReference type="PANTHER" id="PTHR30055">
    <property type="entry name" value="HTH-TYPE TRANSCRIPTIONAL REGULATOR RUTR"/>
    <property type="match status" value="1"/>
</dbReference>
<dbReference type="InterPro" id="IPR009057">
    <property type="entry name" value="Homeodomain-like_sf"/>
</dbReference>
<name>A0A2V4NT21_9ACTN</name>
<evidence type="ECO:0000256" key="3">
    <source>
        <dbReference type="ARBA" id="ARBA00023163"/>
    </source>
</evidence>
<accession>A0A2V4NT21</accession>
<dbReference type="InterPro" id="IPR036271">
    <property type="entry name" value="Tet_transcr_reg_TetR-rel_C_sf"/>
</dbReference>
<feature type="domain" description="HTH tetR-type" evidence="5">
    <location>
        <begin position="9"/>
        <end position="69"/>
    </location>
</feature>
<evidence type="ECO:0000259" key="5">
    <source>
        <dbReference type="PROSITE" id="PS50977"/>
    </source>
</evidence>
<protein>
    <submittedName>
        <fullName evidence="6">TetR family transcriptional regulator</fullName>
    </submittedName>
</protein>
<dbReference type="EMBL" id="PYBW01000029">
    <property type="protein sequence ID" value="PYC83204.1"/>
    <property type="molecule type" value="Genomic_DNA"/>
</dbReference>
<dbReference type="GO" id="GO:0000976">
    <property type="term" value="F:transcription cis-regulatory region binding"/>
    <property type="evidence" value="ECO:0007669"/>
    <property type="project" value="TreeGrafter"/>
</dbReference>
<dbReference type="AlphaFoldDB" id="A0A2V4NT21"/>
<comment type="caution">
    <text evidence="6">The sequence shown here is derived from an EMBL/GenBank/DDBJ whole genome shotgun (WGS) entry which is preliminary data.</text>
</comment>
<proteinExistence type="predicted"/>
<dbReference type="Proteomes" id="UP000248039">
    <property type="component" value="Unassembled WGS sequence"/>
</dbReference>
<dbReference type="PROSITE" id="PS50977">
    <property type="entry name" value="HTH_TETR_2"/>
    <property type="match status" value="1"/>
</dbReference>
<feature type="DNA-binding region" description="H-T-H motif" evidence="4">
    <location>
        <begin position="32"/>
        <end position="51"/>
    </location>
</feature>
<dbReference type="SUPFAM" id="SSF46689">
    <property type="entry name" value="Homeodomain-like"/>
    <property type="match status" value="1"/>
</dbReference>
<reference evidence="6 7" key="1">
    <citation type="submission" date="2018-03" db="EMBL/GenBank/DDBJ databases">
        <title>Bioinformatic expansion and discovery of thiopeptide antibiotics.</title>
        <authorList>
            <person name="Schwalen C.J."/>
            <person name="Hudson G.A."/>
            <person name="Mitchell D.A."/>
        </authorList>
    </citation>
    <scope>NUCLEOTIDE SEQUENCE [LARGE SCALE GENOMIC DNA]</scope>
    <source>
        <strain evidence="6 7">ATCC 21389</strain>
    </source>
</reference>
<gene>
    <name evidence="6" type="ORF">C7C46_09385</name>
</gene>
<evidence type="ECO:0000313" key="6">
    <source>
        <dbReference type="EMBL" id="PYC83204.1"/>
    </source>
</evidence>
<dbReference type="Pfam" id="PF00440">
    <property type="entry name" value="TetR_N"/>
    <property type="match status" value="1"/>
</dbReference>
<sequence length="193" mass="20215">MSPRGVAIAGVRERLFDAAERILGRDGPGALTSRAVTSEAGCAKGILHSHFTDLDDFVAQLVLRRFQQLGEAVAALPALAGEGVVGEHLTAAALLLLDSPGPALAALALTRPAASARIREAWERGAPSFDTFEDSLAAYLRAEQQLGRVPAARDCGALALAVAGTTHHLLMTAWPGGPEPRERIRQVVAALMV</sequence>
<evidence type="ECO:0000256" key="4">
    <source>
        <dbReference type="PROSITE-ProRule" id="PRU00335"/>
    </source>
</evidence>
<evidence type="ECO:0000256" key="1">
    <source>
        <dbReference type="ARBA" id="ARBA00023015"/>
    </source>
</evidence>
<organism evidence="6 7">
    <name type="scientific">Streptomyces tateyamensis</name>
    <dbReference type="NCBI Taxonomy" id="565073"/>
    <lineage>
        <taxon>Bacteria</taxon>
        <taxon>Bacillati</taxon>
        <taxon>Actinomycetota</taxon>
        <taxon>Actinomycetes</taxon>
        <taxon>Kitasatosporales</taxon>
        <taxon>Streptomycetaceae</taxon>
        <taxon>Streptomyces</taxon>
    </lineage>
</organism>
<dbReference type="SUPFAM" id="SSF48498">
    <property type="entry name" value="Tetracyclin repressor-like, C-terminal domain"/>
    <property type="match status" value="1"/>
</dbReference>
<dbReference type="OrthoDB" id="5068503at2"/>
<keyword evidence="1" id="KW-0805">Transcription regulation</keyword>